<dbReference type="OrthoDB" id="432234at2759"/>
<sequence>QIGAQVMLIKNMVQAKLVNGSIGRVIRFSTPRDAREREVDIAKTEDQARNPSQEPKYRELAEAAEYNSWPEVMFENGLTLLCIPTMFDAVNAEARIEATRKQVRRAQGLRQPGTVSHQS</sequence>
<feature type="non-terminal residue" evidence="1">
    <location>
        <position position="1"/>
    </location>
</feature>
<evidence type="ECO:0008006" key="3">
    <source>
        <dbReference type="Google" id="ProtNLM"/>
    </source>
</evidence>
<proteinExistence type="predicted"/>
<organism evidence="1 2">
    <name type="scientific">Fomitopsis schrenkii</name>
    <name type="common">Brown rot fungus</name>
    <dbReference type="NCBI Taxonomy" id="2126942"/>
    <lineage>
        <taxon>Eukaryota</taxon>
        <taxon>Fungi</taxon>
        <taxon>Dikarya</taxon>
        <taxon>Basidiomycota</taxon>
        <taxon>Agaricomycotina</taxon>
        <taxon>Agaricomycetes</taxon>
        <taxon>Polyporales</taxon>
        <taxon>Fomitopsis</taxon>
    </lineage>
</organism>
<evidence type="ECO:0000313" key="2">
    <source>
        <dbReference type="Proteomes" id="UP000015241"/>
    </source>
</evidence>
<keyword evidence="2" id="KW-1185">Reference proteome</keyword>
<dbReference type="HOGENOM" id="CLU_151426_0_0_1"/>
<dbReference type="AlphaFoldDB" id="S8FT57"/>
<dbReference type="Proteomes" id="UP000015241">
    <property type="component" value="Unassembled WGS sequence"/>
</dbReference>
<protein>
    <recommendedName>
        <fullName evidence="3">ATP-dependent DNA helicase</fullName>
    </recommendedName>
</protein>
<evidence type="ECO:0000313" key="1">
    <source>
        <dbReference type="EMBL" id="EPT04416.1"/>
    </source>
</evidence>
<accession>S8FT57</accession>
<gene>
    <name evidence="1" type="ORF">FOMPIDRAFT_1114064</name>
</gene>
<name>S8FT57_FOMSC</name>
<dbReference type="EMBL" id="KE504127">
    <property type="protein sequence ID" value="EPT04416.1"/>
    <property type="molecule type" value="Genomic_DNA"/>
</dbReference>
<dbReference type="STRING" id="743788.S8FT57"/>
<dbReference type="InParanoid" id="S8FT57"/>
<reference evidence="1 2" key="1">
    <citation type="journal article" date="2012" name="Science">
        <title>The Paleozoic origin of enzymatic lignin decomposition reconstructed from 31 fungal genomes.</title>
        <authorList>
            <person name="Floudas D."/>
            <person name="Binder M."/>
            <person name="Riley R."/>
            <person name="Barry K."/>
            <person name="Blanchette R.A."/>
            <person name="Henrissat B."/>
            <person name="Martinez A.T."/>
            <person name="Otillar R."/>
            <person name="Spatafora J.W."/>
            <person name="Yadav J.S."/>
            <person name="Aerts A."/>
            <person name="Benoit I."/>
            <person name="Boyd A."/>
            <person name="Carlson A."/>
            <person name="Copeland A."/>
            <person name="Coutinho P.M."/>
            <person name="de Vries R.P."/>
            <person name="Ferreira P."/>
            <person name="Findley K."/>
            <person name="Foster B."/>
            <person name="Gaskell J."/>
            <person name="Glotzer D."/>
            <person name="Gorecki P."/>
            <person name="Heitman J."/>
            <person name="Hesse C."/>
            <person name="Hori C."/>
            <person name="Igarashi K."/>
            <person name="Jurgens J.A."/>
            <person name="Kallen N."/>
            <person name="Kersten P."/>
            <person name="Kohler A."/>
            <person name="Kuees U."/>
            <person name="Kumar T.K.A."/>
            <person name="Kuo A."/>
            <person name="LaButti K."/>
            <person name="Larrondo L.F."/>
            <person name="Lindquist E."/>
            <person name="Ling A."/>
            <person name="Lombard V."/>
            <person name="Lucas S."/>
            <person name="Lundell T."/>
            <person name="Martin R."/>
            <person name="McLaughlin D.J."/>
            <person name="Morgenstern I."/>
            <person name="Morin E."/>
            <person name="Murat C."/>
            <person name="Nagy L.G."/>
            <person name="Nolan M."/>
            <person name="Ohm R.A."/>
            <person name="Patyshakuliyeva A."/>
            <person name="Rokas A."/>
            <person name="Ruiz-Duenas F.J."/>
            <person name="Sabat G."/>
            <person name="Salamov A."/>
            <person name="Samejima M."/>
            <person name="Schmutz J."/>
            <person name="Slot J.C."/>
            <person name="St John F."/>
            <person name="Stenlid J."/>
            <person name="Sun H."/>
            <person name="Sun S."/>
            <person name="Syed K."/>
            <person name="Tsang A."/>
            <person name="Wiebenga A."/>
            <person name="Young D."/>
            <person name="Pisabarro A."/>
            <person name="Eastwood D.C."/>
            <person name="Martin F."/>
            <person name="Cullen D."/>
            <person name="Grigoriev I.V."/>
            <person name="Hibbett D.S."/>
        </authorList>
    </citation>
    <scope>NUCLEOTIDE SEQUENCE</scope>
    <source>
        <strain evidence="2">FP-58527</strain>
    </source>
</reference>